<dbReference type="CDD" id="cd17760">
    <property type="entry name" value="MCM9"/>
    <property type="match status" value="1"/>
</dbReference>
<name>A0A3Q2T9S8_FUNHE</name>
<evidence type="ECO:0000313" key="10">
    <source>
        <dbReference type="Ensembl" id="ENSFHEP00000011740.1"/>
    </source>
</evidence>
<keyword evidence="6 7" id="KW-0238">DNA-binding</keyword>
<dbReference type="GO" id="GO:0005524">
    <property type="term" value="F:ATP binding"/>
    <property type="evidence" value="ECO:0007669"/>
    <property type="project" value="UniProtKB-KW"/>
</dbReference>
<feature type="domain" description="MCM C-terminal AAA(+) ATPase" evidence="9">
    <location>
        <begin position="111"/>
        <end position="314"/>
    </location>
</feature>
<dbReference type="GO" id="GO:0017116">
    <property type="term" value="F:single-stranded DNA helicase activity"/>
    <property type="evidence" value="ECO:0007669"/>
    <property type="project" value="TreeGrafter"/>
</dbReference>
<keyword evidence="5 7" id="KW-0067">ATP-binding</keyword>
<dbReference type="PANTHER" id="PTHR11630:SF48">
    <property type="entry name" value="DNA HELICASE MCM9"/>
    <property type="match status" value="1"/>
</dbReference>
<dbReference type="GO" id="GO:0003697">
    <property type="term" value="F:single-stranded DNA binding"/>
    <property type="evidence" value="ECO:0007669"/>
    <property type="project" value="TreeGrafter"/>
</dbReference>
<dbReference type="Pfam" id="PF17855">
    <property type="entry name" value="MCM_lid"/>
    <property type="match status" value="1"/>
</dbReference>
<dbReference type="Proteomes" id="UP000265000">
    <property type="component" value="Unplaced"/>
</dbReference>
<dbReference type="Ensembl" id="ENSFHET00000031718.1">
    <property type="protein sequence ID" value="ENSFHEP00000011740.1"/>
    <property type="gene ID" value="ENSFHEG00000013168.1"/>
</dbReference>
<dbReference type="PANTHER" id="PTHR11630">
    <property type="entry name" value="DNA REPLICATION LICENSING FACTOR MCM FAMILY MEMBER"/>
    <property type="match status" value="1"/>
</dbReference>
<dbReference type="InterPro" id="IPR001208">
    <property type="entry name" value="MCM_dom"/>
</dbReference>
<dbReference type="InterPro" id="IPR033762">
    <property type="entry name" value="MCM_OB"/>
</dbReference>
<keyword evidence="11" id="KW-1185">Reference proteome</keyword>
<keyword evidence="3 7" id="KW-0547">Nucleotide-binding</keyword>
<dbReference type="Pfam" id="PF17207">
    <property type="entry name" value="MCM_OB"/>
    <property type="match status" value="1"/>
</dbReference>
<dbReference type="GO" id="GO:0005634">
    <property type="term" value="C:nucleus"/>
    <property type="evidence" value="ECO:0007669"/>
    <property type="project" value="UniProtKB-SubCell"/>
</dbReference>
<evidence type="ECO:0000256" key="8">
    <source>
        <dbReference type="SAM" id="MobiDB-lite"/>
    </source>
</evidence>
<evidence type="ECO:0000256" key="4">
    <source>
        <dbReference type="ARBA" id="ARBA00022806"/>
    </source>
</evidence>
<feature type="region of interest" description="Disordered" evidence="8">
    <location>
        <begin position="665"/>
        <end position="686"/>
    </location>
</feature>
<dbReference type="PRINTS" id="PR01657">
    <property type="entry name" value="MCMFAMILY"/>
</dbReference>
<evidence type="ECO:0000256" key="3">
    <source>
        <dbReference type="ARBA" id="ARBA00022741"/>
    </source>
</evidence>
<evidence type="ECO:0000259" key="9">
    <source>
        <dbReference type="PROSITE" id="PS50051"/>
    </source>
</evidence>
<dbReference type="GO" id="GO:0000724">
    <property type="term" value="P:double-strand break repair via homologous recombination"/>
    <property type="evidence" value="ECO:0007669"/>
    <property type="project" value="TreeGrafter"/>
</dbReference>
<dbReference type="InterPro" id="IPR031327">
    <property type="entry name" value="MCM"/>
</dbReference>
<dbReference type="AlphaFoldDB" id="A0A3Q2T9S8"/>
<dbReference type="GO" id="GO:0016787">
    <property type="term" value="F:hydrolase activity"/>
    <property type="evidence" value="ECO:0007669"/>
    <property type="project" value="UniProtKB-KW"/>
</dbReference>
<keyword evidence="4" id="KW-0378">Hydrolase</keyword>
<evidence type="ECO:0000256" key="5">
    <source>
        <dbReference type="ARBA" id="ARBA00022840"/>
    </source>
</evidence>
<dbReference type="InterPro" id="IPR012340">
    <property type="entry name" value="NA-bd_OB-fold"/>
</dbReference>
<dbReference type="Pfam" id="PF00493">
    <property type="entry name" value="MCM"/>
    <property type="match status" value="1"/>
</dbReference>
<comment type="similarity">
    <text evidence="1 7">Belongs to the MCM family.</text>
</comment>
<dbReference type="InterPro" id="IPR041562">
    <property type="entry name" value="MCM_lid"/>
</dbReference>
<dbReference type="FunFam" id="3.40.50.300:FF:000671">
    <property type="entry name" value="DNA helicase MCM9 isoform X1"/>
    <property type="match status" value="1"/>
</dbReference>
<proteinExistence type="inferred from homology"/>
<dbReference type="PROSITE" id="PS50051">
    <property type="entry name" value="MCM_2"/>
    <property type="match status" value="1"/>
</dbReference>
<reference evidence="10" key="2">
    <citation type="submission" date="2025-09" db="UniProtKB">
        <authorList>
            <consortium name="Ensembl"/>
        </authorList>
    </citation>
    <scope>IDENTIFICATION</scope>
</reference>
<dbReference type="SMART" id="SM00350">
    <property type="entry name" value="MCM"/>
    <property type="match status" value="1"/>
</dbReference>
<evidence type="ECO:0000256" key="7">
    <source>
        <dbReference type="RuleBase" id="RU004070"/>
    </source>
</evidence>
<accession>A0A3Q2T9S8</accession>
<evidence type="ECO:0000256" key="6">
    <source>
        <dbReference type="ARBA" id="ARBA00023125"/>
    </source>
</evidence>
<dbReference type="GO" id="GO:0042555">
    <property type="term" value="C:MCM complex"/>
    <property type="evidence" value="ECO:0007669"/>
    <property type="project" value="TreeGrafter"/>
</dbReference>
<dbReference type="STRING" id="8078.ENSFHEP00000011740"/>
<evidence type="ECO:0000313" key="11">
    <source>
        <dbReference type="Proteomes" id="UP000265000"/>
    </source>
</evidence>
<dbReference type="EC" id="3.6.4.12" evidence="2"/>
<organism evidence="10 11">
    <name type="scientific">Fundulus heteroclitus</name>
    <name type="common">Killifish</name>
    <name type="synonym">Mummichog</name>
    <dbReference type="NCBI Taxonomy" id="8078"/>
    <lineage>
        <taxon>Eukaryota</taxon>
        <taxon>Metazoa</taxon>
        <taxon>Chordata</taxon>
        <taxon>Craniata</taxon>
        <taxon>Vertebrata</taxon>
        <taxon>Euteleostomi</taxon>
        <taxon>Actinopterygii</taxon>
        <taxon>Neopterygii</taxon>
        <taxon>Teleostei</taxon>
        <taxon>Neoteleostei</taxon>
        <taxon>Acanthomorphata</taxon>
        <taxon>Ovalentaria</taxon>
        <taxon>Atherinomorphae</taxon>
        <taxon>Cyprinodontiformes</taxon>
        <taxon>Fundulidae</taxon>
        <taxon>Fundulus</taxon>
    </lineage>
</organism>
<evidence type="ECO:0000256" key="1">
    <source>
        <dbReference type="ARBA" id="ARBA00008010"/>
    </source>
</evidence>
<dbReference type="GeneTree" id="ENSGT01150000286951"/>
<sequence>MVFSFKHERNDPFLQQVQRLSVGSIPRSLVVVLEDDLVDSCKSGDDVTVYGVMCLRWKPFHDGSPCDVELVLRANNIEANNQQAAAALLVRDVQKEFEEFWDSCKHNPLAGRNEILLSLCPQVFGMYVIKLAVAMVLAGGVQRIDSSGTKVRGECHMLLVGDPGTGKSQFLKYSAKVISRSVLTAGIGSTSAGLTVAAVKDGGDWHLEAGALVLSDGGLCCIDEFSSIKEHDRISIHEAMEQQSISVAKAGMVCKLNTRTTILAATNPKGQYDPKEPLSVNVALASPLLSRFDLVLVLLDTRNAEWDCIISSFILEDRGIPSEASGLWSMEKMKAYFSVIKQLQPRVSEEANCILARYYQLQRQRDAHNAARTTIRMLESLSRLAEAHARLMYRDTVTIEDAVTAVSVMECSMQGGALLGNVNAMLTTFPTDPLQQYRTQCQMVLEGLNLPVLLQSEMNRLIWLRTNTQEKLNCDPSLTTYQHQLQGLVSINETRNSEISSNKKSCLSVEGALDQLLAISPSLSPDDVILPIVTSTQGNMNIPDQSCLGSSAIITEQSTFDKKQQIHLPGTKGDNALVSEKTVAEARICTDLRTKLSAFIFKPREKKTSDHVSIGAEILRKKGITMLKPISHNDLACELPLAKKRKQMENADDCQSEGCTTKSTTAQINLEKRPDETETSKSKQRQLDLTHVPTQHVKHASEGGVNLRKRKCFNMSPTQSNGFKPFLSGFSFQGSTDISSNVLDTDWDQEFSKTAKTWDG</sequence>
<protein>
    <recommendedName>
        <fullName evidence="2">DNA helicase</fullName>
        <ecNumber evidence="2">3.6.4.12</ecNumber>
    </recommendedName>
</protein>
<reference evidence="10" key="1">
    <citation type="submission" date="2025-08" db="UniProtKB">
        <authorList>
            <consortium name="Ensembl"/>
        </authorList>
    </citation>
    <scope>IDENTIFICATION</scope>
</reference>
<evidence type="ECO:0000256" key="2">
    <source>
        <dbReference type="ARBA" id="ARBA00012551"/>
    </source>
</evidence>
<dbReference type="SUPFAM" id="SSF52540">
    <property type="entry name" value="P-loop containing nucleoside triphosphate hydrolases"/>
    <property type="match status" value="1"/>
</dbReference>
<dbReference type="Gene3D" id="2.40.50.140">
    <property type="entry name" value="Nucleic acid-binding proteins"/>
    <property type="match status" value="1"/>
</dbReference>
<dbReference type="Gene3D" id="3.40.50.300">
    <property type="entry name" value="P-loop containing nucleotide triphosphate hydrolases"/>
    <property type="match status" value="1"/>
</dbReference>
<feature type="compositionally biased region" description="Basic and acidic residues" evidence="8">
    <location>
        <begin position="670"/>
        <end position="686"/>
    </location>
</feature>
<keyword evidence="4" id="KW-0347">Helicase</keyword>
<dbReference type="InterPro" id="IPR027417">
    <property type="entry name" value="P-loop_NTPase"/>
</dbReference>
<dbReference type="SUPFAM" id="SSF50249">
    <property type="entry name" value="Nucleic acid-binding proteins"/>
    <property type="match status" value="1"/>
</dbReference>